<dbReference type="InterPro" id="IPR019349">
    <property type="entry name" value="Ribosomal_mS35_mit"/>
</dbReference>
<feature type="compositionally biased region" description="Polar residues" evidence="1">
    <location>
        <begin position="58"/>
        <end position="71"/>
    </location>
</feature>
<dbReference type="HOGENOM" id="CLU_051514_0_0_1"/>
<dbReference type="Proteomes" id="UP000054302">
    <property type="component" value="Unassembled WGS sequence"/>
</dbReference>
<evidence type="ECO:0000313" key="3">
    <source>
        <dbReference type="EMBL" id="KIV96528.1"/>
    </source>
</evidence>
<dbReference type="InterPro" id="IPR039848">
    <property type="entry name" value="Ribosomal_mS35_mt"/>
</dbReference>
<accession>A0A0D2AC94</accession>
<gene>
    <name evidence="3" type="ORF">PV10_00380</name>
</gene>
<dbReference type="PANTHER" id="PTHR13490:SF0">
    <property type="entry name" value="SMALL RIBOSOMAL SUBUNIT PROTEIN MS35"/>
    <property type="match status" value="1"/>
</dbReference>
<proteinExistence type="predicted"/>
<organism evidence="3 4">
    <name type="scientific">Exophiala mesophila</name>
    <name type="common">Black yeast-like fungus</name>
    <dbReference type="NCBI Taxonomy" id="212818"/>
    <lineage>
        <taxon>Eukaryota</taxon>
        <taxon>Fungi</taxon>
        <taxon>Dikarya</taxon>
        <taxon>Ascomycota</taxon>
        <taxon>Pezizomycotina</taxon>
        <taxon>Eurotiomycetes</taxon>
        <taxon>Chaetothyriomycetidae</taxon>
        <taxon>Chaetothyriales</taxon>
        <taxon>Herpotrichiellaceae</taxon>
        <taxon>Exophiala</taxon>
    </lineage>
</organism>
<evidence type="ECO:0000256" key="1">
    <source>
        <dbReference type="SAM" id="MobiDB-lite"/>
    </source>
</evidence>
<dbReference type="STRING" id="212818.A0A0D2AC94"/>
<protein>
    <recommendedName>
        <fullName evidence="2">Small ribosomal subunit protein mS35 mitochondrial conserved domain-containing protein</fullName>
    </recommendedName>
</protein>
<reference evidence="3 4" key="1">
    <citation type="submission" date="2015-01" db="EMBL/GenBank/DDBJ databases">
        <title>The Genome Sequence of Exophiala mesophila CBS40295.</title>
        <authorList>
            <consortium name="The Broad Institute Genomics Platform"/>
            <person name="Cuomo C."/>
            <person name="de Hoog S."/>
            <person name="Gorbushina A."/>
            <person name="Stielow B."/>
            <person name="Teixiera M."/>
            <person name="Abouelleil A."/>
            <person name="Chapman S.B."/>
            <person name="Priest M."/>
            <person name="Young S.K."/>
            <person name="Wortman J."/>
            <person name="Nusbaum C."/>
            <person name="Birren B."/>
        </authorList>
    </citation>
    <scope>NUCLEOTIDE SEQUENCE [LARGE SCALE GENOMIC DNA]</scope>
    <source>
        <strain evidence="3 4">CBS 40295</strain>
    </source>
</reference>
<keyword evidence="4" id="KW-1185">Reference proteome</keyword>
<feature type="region of interest" description="Disordered" evidence="1">
    <location>
        <begin position="52"/>
        <end position="93"/>
    </location>
</feature>
<dbReference type="GO" id="GO:0032543">
    <property type="term" value="P:mitochondrial translation"/>
    <property type="evidence" value="ECO:0007669"/>
    <property type="project" value="InterPro"/>
</dbReference>
<feature type="domain" description="Small ribosomal subunit protein mS35 mitochondrial conserved" evidence="2">
    <location>
        <begin position="260"/>
        <end position="381"/>
    </location>
</feature>
<sequence>MATSARHLCRSLLQVSHHLPVKRKGPQACLHGPKWSCKVPPFRQLSSTTFRRAANDPTDGQSGNPTSLQDDSSPRGENENAAAAQPGKKAQDNGMVDELEELLFDTTPPPIRMYETPNSPASAEDLTEDELALMKELAKDAPQEFRGDPVGLYNHLLAEAESMETEEGMDKSVLDDFEREFSLGMDDLDIGVDRLDRRSIGWHARDEDDEFAQTEDADDEHDDSDITSVAHSELEVHREIREYTRVTAWDMPLLQNFVKPFEPPTEKQPLRFRYTTYLGETHPAARKVVLQFCPKDLPGLTAAQQLKLLKLVGPRYNPDTEIVKMSCENFEAPAQNKRHLADLVTSLIDEAKNGKDTLEDIPLDLRHHRSKKVAKFPQEWKLDTERVKQLLSQRKEQQLLQESEGTKVLDGREYVYKQVEAARQQRVQQPVRTLNY</sequence>
<dbReference type="OrthoDB" id="283424at2759"/>
<dbReference type="GeneID" id="27318225"/>
<dbReference type="OMA" id="WHARDED"/>
<evidence type="ECO:0000259" key="2">
    <source>
        <dbReference type="Pfam" id="PF10213"/>
    </source>
</evidence>
<dbReference type="PANTHER" id="PTHR13490">
    <property type="entry name" value="MITOCHONDRIAL 28S RIBOSOMAL PROTEIN S28"/>
    <property type="match status" value="1"/>
</dbReference>
<dbReference type="GO" id="GO:0005763">
    <property type="term" value="C:mitochondrial small ribosomal subunit"/>
    <property type="evidence" value="ECO:0007669"/>
    <property type="project" value="TreeGrafter"/>
</dbReference>
<dbReference type="EMBL" id="KN847520">
    <property type="protein sequence ID" value="KIV96528.1"/>
    <property type="molecule type" value="Genomic_DNA"/>
</dbReference>
<dbReference type="VEuPathDB" id="FungiDB:PV10_00380"/>
<dbReference type="GO" id="GO:0003735">
    <property type="term" value="F:structural constituent of ribosome"/>
    <property type="evidence" value="ECO:0007669"/>
    <property type="project" value="InterPro"/>
</dbReference>
<evidence type="ECO:0000313" key="4">
    <source>
        <dbReference type="Proteomes" id="UP000054302"/>
    </source>
</evidence>
<dbReference type="RefSeq" id="XP_016228102.1">
    <property type="nucleotide sequence ID" value="XM_016364453.1"/>
</dbReference>
<dbReference type="AlphaFoldDB" id="A0A0D2AC94"/>
<name>A0A0D2AC94_EXOME</name>
<dbReference type="Pfam" id="PF10213">
    <property type="entry name" value="MRP-S28"/>
    <property type="match status" value="1"/>
</dbReference>